<dbReference type="EMBL" id="JAIWYP010000001">
    <property type="protein sequence ID" value="KAH3884428.1"/>
    <property type="molecule type" value="Genomic_DNA"/>
</dbReference>
<reference evidence="1" key="1">
    <citation type="journal article" date="2019" name="bioRxiv">
        <title>The Genome of the Zebra Mussel, Dreissena polymorpha: A Resource for Invasive Species Research.</title>
        <authorList>
            <person name="McCartney M.A."/>
            <person name="Auch B."/>
            <person name="Kono T."/>
            <person name="Mallez S."/>
            <person name="Zhang Y."/>
            <person name="Obille A."/>
            <person name="Becker A."/>
            <person name="Abrahante J.E."/>
            <person name="Garbe J."/>
            <person name="Badalamenti J.P."/>
            <person name="Herman A."/>
            <person name="Mangelson H."/>
            <person name="Liachko I."/>
            <person name="Sullivan S."/>
            <person name="Sone E.D."/>
            <person name="Koren S."/>
            <person name="Silverstein K.A.T."/>
            <person name="Beckman K.B."/>
            <person name="Gohl D.M."/>
        </authorList>
    </citation>
    <scope>NUCLEOTIDE SEQUENCE</scope>
    <source>
        <strain evidence="1">Duluth1</strain>
        <tissue evidence="1">Whole animal</tissue>
    </source>
</reference>
<gene>
    <name evidence="1" type="ORF">DPMN_008406</name>
</gene>
<evidence type="ECO:0000313" key="2">
    <source>
        <dbReference type="Proteomes" id="UP000828390"/>
    </source>
</evidence>
<keyword evidence="2" id="KW-1185">Reference proteome</keyword>
<name>A0A9D4RZ81_DREPO</name>
<reference evidence="1" key="2">
    <citation type="submission" date="2020-11" db="EMBL/GenBank/DDBJ databases">
        <authorList>
            <person name="McCartney M.A."/>
            <person name="Auch B."/>
            <person name="Kono T."/>
            <person name="Mallez S."/>
            <person name="Becker A."/>
            <person name="Gohl D.M."/>
            <person name="Silverstein K.A.T."/>
            <person name="Koren S."/>
            <person name="Bechman K.B."/>
            <person name="Herman A."/>
            <person name="Abrahante J.E."/>
            <person name="Garbe J."/>
        </authorList>
    </citation>
    <scope>NUCLEOTIDE SEQUENCE</scope>
    <source>
        <strain evidence="1">Duluth1</strain>
        <tissue evidence="1">Whole animal</tissue>
    </source>
</reference>
<sequence>MLVEVTEHKGKLWTLTLNCAIDHSVRNIGICNRDVFWSLENVKNWTSQFSLACKSYREWTDEASSQLPTNQVMEGATITHQPVIKNYHCFGGIINSIK</sequence>
<evidence type="ECO:0000313" key="1">
    <source>
        <dbReference type="EMBL" id="KAH3884428.1"/>
    </source>
</evidence>
<dbReference type="AlphaFoldDB" id="A0A9D4RZ81"/>
<comment type="caution">
    <text evidence="1">The sequence shown here is derived from an EMBL/GenBank/DDBJ whole genome shotgun (WGS) entry which is preliminary data.</text>
</comment>
<proteinExistence type="predicted"/>
<protein>
    <submittedName>
        <fullName evidence="1">Uncharacterized protein</fullName>
    </submittedName>
</protein>
<dbReference type="Proteomes" id="UP000828390">
    <property type="component" value="Unassembled WGS sequence"/>
</dbReference>
<accession>A0A9D4RZ81</accession>
<organism evidence="1 2">
    <name type="scientific">Dreissena polymorpha</name>
    <name type="common">Zebra mussel</name>
    <name type="synonym">Mytilus polymorpha</name>
    <dbReference type="NCBI Taxonomy" id="45954"/>
    <lineage>
        <taxon>Eukaryota</taxon>
        <taxon>Metazoa</taxon>
        <taxon>Spiralia</taxon>
        <taxon>Lophotrochozoa</taxon>
        <taxon>Mollusca</taxon>
        <taxon>Bivalvia</taxon>
        <taxon>Autobranchia</taxon>
        <taxon>Heteroconchia</taxon>
        <taxon>Euheterodonta</taxon>
        <taxon>Imparidentia</taxon>
        <taxon>Neoheterodontei</taxon>
        <taxon>Myida</taxon>
        <taxon>Dreissenoidea</taxon>
        <taxon>Dreissenidae</taxon>
        <taxon>Dreissena</taxon>
    </lineage>
</organism>